<keyword evidence="16" id="KW-1185">Reference proteome</keyword>
<dbReference type="InterPro" id="IPR036640">
    <property type="entry name" value="ABC1_TM_sf"/>
</dbReference>
<dbReference type="EMBL" id="KV441553">
    <property type="protein sequence ID" value="OAG05133.1"/>
    <property type="molecule type" value="Genomic_DNA"/>
</dbReference>
<evidence type="ECO:0000256" key="11">
    <source>
        <dbReference type="SAM" id="MobiDB-lite"/>
    </source>
</evidence>
<evidence type="ECO:0000256" key="12">
    <source>
        <dbReference type="SAM" id="Phobius"/>
    </source>
</evidence>
<evidence type="ECO:0000313" key="16">
    <source>
        <dbReference type="Proteomes" id="UP000077069"/>
    </source>
</evidence>
<evidence type="ECO:0000256" key="10">
    <source>
        <dbReference type="ARBA" id="ARBA00023180"/>
    </source>
</evidence>
<evidence type="ECO:0000256" key="8">
    <source>
        <dbReference type="ARBA" id="ARBA00022989"/>
    </source>
</evidence>
<dbReference type="PROSITE" id="PS00211">
    <property type="entry name" value="ABC_TRANSPORTER_1"/>
    <property type="match status" value="2"/>
</dbReference>
<evidence type="ECO:0000256" key="3">
    <source>
        <dbReference type="ARBA" id="ARBA00022448"/>
    </source>
</evidence>
<feature type="transmembrane region" description="Helical" evidence="12">
    <location>
        <begin position="937"/>
        <end position="956"/>
    </location>
</feature>
<evidence type="ECO:0000256" key="2">
    <source>
        <dbReference type="ARBA" id="ARBA00007577"/>
    </source>
</evidence>
<dbReference type="CDD" id="cd18577">
    <property type="entry name" value="ABC_6TM_Pgp_ABCB1_D1_like"/>
    <property type="match status" value="1"/>
</dbReference>
<dbReference type="FunFam" id="1.20.1560.10:FF:000009">
    <property type="entry name" value="ABC transporter B family member 1"/>
    <property type="match status" value="1"/>
</dbReference>
<dbReference type="CDD" id="cd03249">
    <property type="entry name" value="ABC_MTABC3_MDL1_MDL2"/>
    <property type="match status" value="2"/>
</dbReference>
<dbReference type="OrthoDB" id="6500128at2759"/>
<sequence>MTEESHDIETASSKQAFTHLSNAAAAILSRQVHSTTTVVRYKSLFRYATNYDICFLAVSGFSAIAAGASLPLMTIIYGSLAGTFQGFFLGTLSGSQFMHEVNRLTLYFVYLAIGQFATIYIATVGFNYVGEHIAAKVRVNYLAGLLRQNIAYFDLLGAGEITTRITADTNLFQDGISGKLALTLQGFATFITAYIISYIRYWKLALILTSTIVAIVLTGGVLGRLSIGWSSLSLASYAQGGSIVEETISSIRNTIAAGTQDRLVKAYDKHLADAETPAFRAKATTTATVGFMMCYIYLSYALAFWLGSKYVASGDCSLSDVLTILLAIIMGAFALGGVAPNMQAFATAIAVASKIFSTIDRPSPLDPNDKKGHRIDRSELKGLVEFRQIKLIYPSRPHVVTLDSVSFNARPNETTALVGVSGSGKSSIVGLLERFYEPLEGDILLDGVKIEELSLQWLRQQVSIVSQEPVLFATTIAHNIRHGLIGTKYEHLPDDDEQVLALITEAAKTAHAHDFICDLSQGYQTNVGIRGLLLSGGQKQRIAIARAIIGDPKILLLDEATSALDTKSEGIVQAALDRASHGRTTIVIAHRLSTIKHAHNIIVMSHGKIVEQGTHNALLEAKGVYHTLVEAQGIVDHNISTCSDLFPVTDPSNPNEKVRLSGNTEEEKRATQTEAASLTSTTGPEAQQYPLWRLITTVASFNIPDWPYGLAGILCAFATGGAIPAQSVLFAKSIASLALPQDDNAKSQVAFWSWMFFLLAIAQLFAYLVQAYVVAWCSEKLVRRARNACFRAILRQDTAFFDRAENSAGALTSFLSTTANNLAGISGSTLSTILSAIVTLFSGFIIALAIGWKLALVCISTVPVVLGCGFCRVWVLARFQALSKQSYEGSASYACESTSAIRTVASLTREDDVLCNYRQQLHEQGIRSLTSILQSSALYAASQSLGFAVNALAFWYGGQLIAQHEYSIFQFFVCFSATVFGAQSAGIIFSFAPDLGKGKQAATDMKTLLDRQPIIDSSSMEGQYLKSTKGDIEFRDVYFEYPVRSQLALRGLNIHIKSGQYAALVGASGSGKSTAISLLERFYDPTRGAVYLDGINVSTLNVATYRRHFALVAQEPTLYQGTIRDNIMMGTKDEETISDEAFMQACKDANILDFIQSLPDGFNTDVRVKGSMLSGGQKQRVCIARALIRNPRILLLDESSSALDSESEQVVQAALDVAAQGRTTIAVAHRLSSIQRADIIFVLDSGRVIQKGTHRELMARQGRYSELVHLQNLLQT</sequence>
<reference evidence="15 16" key="1">
    <citation type="submission" date="2016-05" db="EMBL/GenBank/DDBJ databases">
        <title>Comparative analysis of secretome profiles of manganese(II)-oxidizing ascomycete fungi.</title>
        <authorList>
            <consortium name="DOE Joint Genome Institute"/>
            <person name="Zeiner C.A."/>
            <person name="Purvine S.O."/>
            <person name="Zink E.M."/>
            <person name="Wu S."/>
            <person name="Pasa-Tolic L."/>
            <person name="Chaput D.L."/>
            <person name="Haridas S."/>
            <person name="Grigoriev I.V."/>
            <person name="Santelli C.M."/>
            <person name="Hansel C.M."/>
        </authorList>
    </citation>
    <scope>NUCLEOTIDE SEQUENCE [LARGE SCALE GENOMIC DNA]</scope>
    <source>
        <strain evidence="15 16">AP3s5-JAC2a</strain>
    </source>
</reference>
<accession>A0A177CBR4</accession>
<dbReference type="InterPro" id="IPR003593">
    <property type="entry name" value="AAA+_ATPase"/>
</dbReference>
<feature type="transmembrane region" description="Helical" evidence="12">
    <location>
        <begin position="104"/>
        <end position="122"/>
    </location>
</feature>
<dbReference type="Gene3D" id="1.20.1560.10">
    <property type="entry name" value="ABC transporter type 1, transmembrane domain"/>
    <property type="match status" value="1"/>
</dbReference>
<gene>
    <name evidence="15" type="ORF">CC84DRAFT_1247813</name>
</gene>
<feature type="domain" description="ABC transporter" evidence="13">
    <location>
        <begin position="1032"/>
        <end position="1270"/>
    </location>
</feature>
<dbReference type="FunFam" id="1.20.1560.10:FF:000102">
    <property type="entry name" value="ABC multidrug transporter Mdr1"/>
    <property type="match status" value="1"/>
</dbReference>
<proteinExistence type="inferred from homology"/>
<dbReference type="InterPro" id="IPR003439">
    <property type="entry name" value="ABC_transporter-like_ATP-bd"/>
</dbReference>
<feature type="transmembrane region" description="Helical" evidence="12">
    <location>
        <begin position="206"/>
        <end position="227"/>
    </location>
</feature>
<protein>
    <submittedName>
        <fullName evidence="15">p-loop containing nucleoside triphosphate hydrolase protein</fullName>
    </submittedName>
</protein>
<dbReference type="PANTHER" id="PTHR43394:SF11">
    <property type="entry name" value="ATP-BINDING CASSETTE TRANSPORTER"/>
    <property type="match status" value="1"/>
</dbReference>
<feature type="compositionally biased region" description="Polar residues" evidence="11">
    <location>
        <begin position="672"/>
        <end position="682"/>
    </location>
</feature>
<keyword evidence="5" id="KW-0677">Repeat</keyword>
<dbReference type="SMART" id="SM00382">
    <property type="entry name" value="AAA"/>
    <property type="match status" value="2"/>
</dbReference>
<dbReference type="GO" id="GO:0005743">
    <property type="term" value="C:mitochondrial inner membrane"/>
    <property type="evidence" value="ECO:0007669"/>
    <property type="project" value="TreeGrafter"/>
</dbReference>
<keyword evidence="3" id="KW-0813">Transport</keyword>
<evidence type="ECO:0000256" key="1">
    <source>
        <dbReference type="ARBA" id="ARBA00004651"/>
    </source>
</evidence>
<feature type="transmembrane region" description="Helical" evidence="12">
    <location>
        <begin position="968"/>
        <end position="992"/>
    </location>
</feature>
<feature type="transmembrane region" description="Helical" evidence="12">
    <location>
        <begin position="318"/>
        <end position="339"/>
    </location>
</feature>
<keyword evidence="4 12" id="KW-0812">Transmembrane</keyword>
<feature type="transmembrane region" description="Helical" evidence="12">
    <location>
        <begin position="751"/>
        <end position="777"/>
    </location>
</feature>
<evidence type="ECO:0000259" key="13">
    <source>
        <dbReference type="PROSITE" id="PS50893"/>
    </source>
</evidence>
<dbReference type="InterPro" id="IPR027417">
    <property type="entry name" value="P-loop_NTPase"/>
</dbReference>
<dbReference type="InterPro" id="IPR017871">
    <property type="entry name" value="ABC_transporter-like_CS"/>
</dbReference>
<feature type="domain" description="ABC transmembrane type-1" evidence="14">
    <location>
        <begin position="710"/>
        <end position="997"/>
    </location>
</feature>
<evidence type="ECO:0000256" key="9">
    <source>
        <dbReference type="ARBA" id="ARBA00023136"/>
    </source>
</evidence>
<feature type="region of interest" description="Disordered" evidence="11">
    <location>
        <begin position="650"/>
        <end position="682"/>
    </location>
</feature>
<keyword evidence="9 12" id="KW-0472">Membrane</keyword>
<keyword evidence="7" id="KW-0067">ATP-binding</keyword>
<organism evidence="15 16">
    <name type="scientific">Paraphaeosphaeria sporulosa</name>
    <dbReference type="NCBI Taxonomy" id="1460663"/>
    <lineage>
        <taxon>Eukaryota</taxon>
        <taxon>Fungi</taxon>
        <taxon>Dikarya</taxon>
        <taxon>Ascomycota</taxon>
        <taxon>Pezizomycotina</taxon>
        <taxon>Dothideomycetes</taxon>
        <taxon>Pleosporomycetidae</taxon>
        <taxon>Pleosporales</taxon>
        <taxon>Massarineae</taxon>
        <taxon>Didymosphaeriaceae</taxon>
        <taxon>Paraphaeosphaeria</taxon>
    </lineage>
</organism>
<dbReference type="InParanoid" id="A0A177CBR4"/>
<feature type="transmembrane region" description="Helical" evidence="12">
    <location>
        <begin position="830"/>
        <end position="848"/>
    </location>
</feature>
<dbReference type="AlphaFoldDB" id="A0A177CBR4"/>
<evidence type="ECO:0000256" key="7">
    <source>
        <dbReference type="ARBA" id="ARBA00022840"/>
    </source>
</evidence>
<dbReference type="Proteomes" id="UP000077069">
    <property type="component" value="Unassembled WGS sequence"/>
</dbReference>
<dbReference type="Gene3D" id="3.40.50.300">
    <property type="entry name" value="P-loop containing nucleotide triphosphate hydrolases"/>
    <property type="match status" value="2"/>
</dbReference>
<dbReference type="GO" id="GO:0015421">
    <property type="term" value="F:ABC-type oligopeptide transporter activity"/>
    <property type="evidence" value="ECO:0007669"/>
    <property type="project" value="TreeGrafter"/>
</dbReference>
<evidence type="ECO:0000256" key="4">
    <source>
        <dbReference type="ARBA" id="ARBA00022692"/>
    </source>
</evidence>
<dbReference type="CDD" id="cd18578">
    <property type="entry name" value="ABC_6TM_Pgp_ABCB1_D2_like"/>
    <property type="match status" value="1"/>
</dbReference>
<comment type="subcellular location">
    <subcellularLocation>
        <location evidence="1">Cell membrane</location>
        <topology evidence="1">Multi-pass membrane protein</topology>
    </subcellularLocation>
</comment>
<dbReference type="STRING" id="1460663.A0A177CBR4"/>
<dbReference type="Pfam" id="PF00664">
    <property type="entry name" value="ABC_membrane"/>
    <property type="match status" value="2"/>
</dbReference>
<dbReference type="GeneID" id="28767727"/>
<evidence type="ECO:0000256" key="5">
    <source>
        <dbReference type="ARBA" id="ARBA00022737"/>
    </source>
</evidence>
<evidence type="ECO:0000313" key="15">
    <source>
        <dbReference type="EMBL" id="OAG05133.1"/>
    </source>
</evidence>
<keyword evidence="8 12" id="KW-1133">Transmembrane helix</keyword>
<feature type="transmembrane region" description="Helical" evidence="12">
    <location>
        <begin position="287"/>
        <end position="306"/>
    </location>
</feature>
<dbReference type="GO" id="GO:0016887">
    <property type="term" value="F:ATP hydrolysis activity"/>
    <property type="evidence" value="ECO:0007669"/>
    <property type="project" value="InterPro"/>
</dbReference>
<dbReference type="GO" id="GO:0005886">
    <property type="term" value="C:plasma membrane"/>
    <property type="evidence" value="ECO:0007669"/>
    <property type="project" value="UniProtKB-SubCell"/>
</dbReference>
<dbReference type="InterPro" id="IPR039421">
    <property type="entry name" value="Type_1_exporter"/>
</dbReference>
<keyword evidence="6" id="KW-0547">Nucleotide-binding</keyword>
<dbReference type="SUPFAM" id="SSF90123">
    <property type="entry name" value="ABC transporter transmembrane region"/>
    <property type="match status" value="2"/>
</dbReference>
<dbReference type="GO" id="GO:0090374">
    <property type="term" value="P:oligopeptide export from mitochondrion"/>
    <property type="evidence" value="ECO:0007669"/>
    <property type="project" value="TreeGrafter"/>
</dbReference>
<keyword evidence="10" id="KW-0325">Glycoprotein</keyword>
<evidence type="ECO:0000259" key="14">
    <source>
        <dbReference type="PROSITE" id="PS50929"/>
    </source>
</evidence>
<dbReference type="FunFam" id="3.40.50.300:FF:000913">
    <property type="entry name" value="ABC multidrug transporter SitT"/>
    <property type="match status" value="1"/>
</dbReference>
<feature type="transmembrane region" description="Helical" evidence="12">
    <location>
        <begin position="854"/>
        <end position="875"/>
    </location>
</feature>
<dbReference type="RefSeq" id="XP_018035498.1">
    <property type="nucleotide sequence ID" value="XM_018184241.1"/>
</dbReference>
<dbReference type="SUPFAM" id="SSF52540">
    <property type="entry name" value="P-loop containing nucleoside triphosphate hydrolases"/>
    <property type="match status" value="2"/>
</dbReference>
<dbReference type="PROSITE" id="PS50929">
    <property type="entry name" value="ABC_TM1F"/>
    <property type="match status" value="2"/>
</dbReference>
<dbReference type="FunFam" id="3.40.50.300:FF:000251">
    <property type="entry name" value="ABC transporter B family member 19"/>
    <property type="match status" value="1"/>
</dbReference>
<feature type="domain" description="ABC transmembrane type-1" evidence="14">
    <location>
        <begin position="57"/>
        <end position="347"/>
    </location>
</feature>
<dbReference type="PROSITE" id="PS50893">
    <property type="entry name" value="ABC_TRANSPORTER_2"/>
    <property type="match status" value="2"/>
</dbReference>
<feature type="transmembrane region" description="Helical" evidence="12">
    <location>
        <begin position="180"/>
        <end position="199"/>
    </location>
</feature>
<dbReference type="InterPro" id="IPR011527">
    <property type="entry name" value="ABC1_TM_dom"/>
</dbReference>
<dbReference type="Pfam" id="PF00005">
    <property type="entry name" value="ABC_tran"/>
    <property type="match status" value="2"/>
</dbReference>
<evidence type="ECO:0000256" key="6">
    <source>
        <dbReference type="ARBA" id="ARBA00022741"/>
    </source>
</evidence>
<dbReference type="PANTHER" id="PTHR43394">
    <property type="entry name" value="ATP-DEPENDENT PERMEASE MDL1, MITOCHONDRIAL"/>
    <property type="match status" value="1"/>
</dbReference>
<feature type="domain" description="ABC transporter" evidence="13">
    <location>
        <begin position="384"/>
        <end position="631"/>
    </location>
</feature>
<comment type="similarity">
    <text evidence="2">Belongs to the ABC transporter superfamily. ABCB family. Multidrug resistance exporter (TC 3.A.1.201) subfamily.</text>
</comment>
<dbReference type="GO" id="GO:0005524">
    <property type="term" value="F:ATP binding"/>
    <property type="evidence" value="ECO:0007669"/>
    <property type="project" value="UniProtKB-KW"/>
</dbReference>
<keyword evidence="15" id="KW-0378">Hydrolase</keyword>
<feature type="transmembrane region" description="Helical" evidence="12">
    <location>
        <begin position="50"/>
        <end position="68"/>
    </location>
</feature>
<name>A0A177CBR4_9PLEO</name>